<dbReference type="SUPFAM" id="SSF47473">
    <property type="entry name" value="EF-hand"/>
    <property type="match status" value="2"/>
</dbReference>
<dbReference type="PROSITE" id="PS00018">
    <property type="entry name" value="EF_HAND_1"/>
    <property type="match status" value="1"/>
</dbReference>
<dbReference type="PROSITE" id="PS50222">
    <property type="entry name" value="EF_HAND_2"/>
    <property type="match status" value="1"/>
</dbReference>
<sequence length="2167" mass="237394">MDTGGRWPMEASGRTQGLAESSSTSFLGPSVPYAEKAGTLLPADPNGCSKVNRASHDDDSPLSPPMAWSREGTSEELSKYQELQMRQQNDGHQHRTQDSGIPTTSSNLAQPAKERLAGLVANADSDRTLRGSPRQEKRTSHLESSSNSWSRSVEASAENGQDSRRSTAHSAMDSTPTRTPKSGRIRIKAKAAEDGDSSTPRSSARSDRPRSYSNPHCQRQHSSGSTTKKTRCYCQSCQLDNAIITPPQRPYRYGQFLGSGIGGGSDPIPIYAGPLGLGDDIPSPTPSPPPPGRLSIHMAMSGQSPLGSPSSSPLFSLSHPFLTTSPPSNRPPGTKTRTSSRSGNGSASEKRGLSLGFSPTVANHPIVTGFQCQLQEPKSRGSKREAEGDTSPSLSPFFSSKRSFSPPKNHLSPTAALSTSPPMPAETLHAHRLLHEGASTSGEKHSNLLSHGTSDANPHFPRLAPPVVLVQSPTSESLSTVSEQSPKKDQQRADSSPLLYSSVLASSTPSSTSASTSTSTSTSSPLPSVSPGSPHFSNIPRSPQQPLSPSGRSGAAATPPVSPSRKKEGYHPTLSSIEQKEFEAWSLTEQIQDRVVRTSPQLQYKSALLSGVGNKTLPSEQSRLQQQPAHSRQQKYSPDTQQNSPHQHPHQNHHPRSHSTQHQTQQQHQQHHQPRSNSPAGRYNQRPANNNNNTSRDLESARQKWHSNGHHGPVKEGVFNRASANGSSLNVLRRSRSAPTLASGQLSYADILKASIKATSAPSLPTGSSGYVSLPSLESSPAVSPHPSPIASSSSSSGSSPQVMLSNPSSAELGNQRSRWTVSLTPTRTMKPLGRLVLKNSKSDNNLRDRIDKAQMSAPMRSLLPSFQPISAGAGAGSGVGTGSNSSSHGEECGQVETKDCADHSRKTELEHRKEVLSKGAVDTMELSEKEAEVEETIVPRAMSVQQGKVPGGTESVEALRDSNASASTATSTATATGLSFFRPPEELDELESSPETVRHAQNIVAVSMLKFEHQEDSTNASEDGSKRRQSKDSDGSIGNTLVPLGEKSSILEHASAFLVERKKDAPAAAAAWDDEQEDDRQVDLSETLQSTSQKCDDGRPWAATSISDPTNSECPFQKQLALQEQEQLQVGTQAQEVLDDISSRQSKTATATETAIATTTTTTTRGERLKQRRRRNNSSGGKKILPKKKTSVTNLHSNVVQTLQQQKQSSLKAEDDNASVENATTSSDAPATEDHIIPPFYFPMGRPLTASKRRQKVLNALAKAREVFAAAENEVLNEAGFVAVTVQCCELPRYMNRALFRKVGVAGNNEVRFSELELAWESLAEGCPDEISMIFMILKQPNKNVLTPTDFEVVLQDLVLFHPGLEFLSGNAVFQERYLETVITRIFYEANRRHGKMSLADLRRSQFDKTLRKLENSDLNQTEDCFSYKHFYVIYCKFWELDQDHDLILDEQDLAGYSGGAISSRIIRRVMQGYGNETGMFMVPDQELLLQQQQQQQQQLMLMQQRQLQQQDLDLELELENNQEREQEPEHGQSAEQQPVPSSSEDETQQSSVTKSLEHPENTPSADGSKATLETVEASLDGSPLQQPKALRRSMTLSSVDLASIESADHATTTFNQTDTDIEMSSECDMVTSAADTATTTATSPLTATTAWTAAAAAATAAAAAATTTPFVRTTPPGPGSQCHPQNYRMTYKGFIWFLLAETDKQTTTSIEYWFRCMDLDGDGMLTVFELEQLFQEQATRMAILGMESFGFRDAICQMQDLVSPKEPGLVRLTDLKQCGQAGPFIDLFCNVVRWRSFEAHQHQIRMRQQQIAMQRAADAAWEEGEKLFNSVVDDDDDEEEGDDSDQDRDEDAGSGEDCNNEDDDHSVSDQDEHEGDSVSEADEEGDESCSVESDDADGRLLNSTAGDETPMAKVAEGQQQDALSSPMAVAAAASVKQKALKRRRRVQEKRQRKQQRQQQRQEQMLMKRVLLEEQRKEKALLATIRESPWIVYVESEYEKLVTIERPQSRTEWDQEEDDDEEEEDEEMEEEEEEEEVMDEEDMMMEEGRESSAASLQHQQHLQLQHQQFLLQQQQQLRLEQEQQLQLHQLQEGFSSQIEADVVLSDGDVGSVNESTKTPSHDSSSHKLTVGTGTLMEVGQDFEQISMDSHSMETNGAGVVAIGDVA</sequence>
<feature type="compositionally biased region" description="Basic and acidic residues" evidence="3">
    <location>
        <begin position="1024"/>
        <end position="1035"/>
    </location>
</feature>
<evidence type="ECO:0000256" key="2">
    <source>
        <dbReference type="ARBA" id="ARBA00022837"/>
    </source>
</evidence>
<feature type="compositionally biased region" description="Basic and acidic residues" evidence="3">
    <location>
        <begin position="124"/>
        <end position="141"/>
    </location>
</feature>
<feature type="compositionally biased region" description="Polar residues" evidence="3">
    <location>
        <begin position="447"/>
        <end position="456"/>
    </location>
</feature>
<dbReference type="Gene3D" id="1.10.238.10">
    <property type="entry name" value="EF-hand"/>
    <property type="match status" value="2"/>
</dbReference>
<evidence type="ECO:0000259" key="4">
    <source>
        <dbReference type="PROSITE" id="PS50222"/>
    </source>
</evidence>
<dbReference type="Pfam" id="PF17958">
    <property type="entry name" value="EF-hand_13"/>
    <property type="match status" value="1"/>
</dbReference>
<feature type="compositionally biased region" description="Low complexity" evidence="3">
    <location>
        <begin position="391"/>
        <end position="407"/>
    </location>
</feature>
<feature type="compositionally biased region" description="Pro residues" evidence="3">
    <location>
        <begin position="283"/>
        <end position="292"/>
    </location>
</feature>
<feature type="compositionally biased region" description="Acidic residues" evidence="3">
    <location>
        <begin position="1834"/>
        <end position="1866"/>
    </location>
</feature>
<name>A0A9P7ZZ99_MORAP</name>
<feature type="compositionally biased region" description="Basic and acidic residues" evidence="3">
    <location>
        <begin position="377"/>
        <end position="387"/>
    </location>
</feature>
<feature type="compositionally biased region" description="Polar residues" evidence="3">
    <location>
        <begin position="335"/>
        <end position="347"/>
    </location>
</feature>
<dbReference type="InterPro" id="IPR041534">
    <property type="entry name" value="EF-hand_13"/>
</dbReference>
<dbReference type="GO" id="GO:0019888">
    <property type="term" value="F:protein phosphatase regulator activity"/>
    <property type="evidence" value="ECO:0007669"/>
    <property type="project" value="TreeGrafter"/>
</dbReference>
<dbReference type="EMBL" id="JAIFTL010000203">
    <property type="protein sequence ID" value="KAG9321467.1"/>
    <property type="molecule type" value="Genomic_DNA"/>
</dbReference>
<feature type="compositionally biased region" description="Polar residues" evidence="3">
    <location>
        <begin position="214"/>
        <end position="227"/>
    </location>
</feature>
<feature type="compositionally biased region" description="Polar residues" evidence="3">
    <location>
        <begin position="616"/>
        <end position="640"/>
    </location>
</feature>
<protein>
    <recommendedName>
        <fullName evidence="4">EF-hand domain-containing protein</fullName>
    </recommendedName>
</protein>
<dbReference type="InterPro" id="IPR011992">
    <property type="entry name" value="EF-hand-dom_pair"/>
</dbReference>
<feature type="compositionally biased region" description="Low complexity" evidence="3">
    <location>
        <begin position="142"/>
        <end position="156"/>
    </location>
</feature>
<feature type="compositionally biased region" description="Basic and acidic residues" evidence="3">
    <location>
        <begin position="889"/>
        <end position="913"/>
    </location>
</feature>
<dbReference type="Gene3D" id="1.10.238.230">
    <property type="match status" value="1"/>
</dbReference>
<feature type="compositionally biased region" description="Low complexity" evidence="3">
    <location>
        <begin position="1200"/>
        <end position="1212"/>
    </location>
</feature>
<evidence type="ECO:0000313" key="6">
    <source>
        <dbReference type="Proteomes" id="UP000717515"/>
    </source>
</evidence>
<dbReference type="InterPro" id="IPR018247">
    <property type="entry name" value="EF_Hand_1_Ca_BS"/>
</dbReference>
<feature type="compositionally biased region" description="Polar residues" evidence="3">
    <location>
        <begin position="802"/>
        <end position="824"/>
    </location>
</feature>
<dbReference type="PANTHER" id="PTHR14095:SF0">
    <property type="entry name" value="MIP22305P"/>
    <property type="match status" value="1"/>
</dbReference>
<feature type="compositionally biased region" description="Polar residues" evidence="3">
    <location>
        <begin position="13"/>
        <end position="27"/>
    </location>
</feature>
<feature type="region of interest" description="Disordered" evidence="3">
    <location>
        <begin position="1523"/>
        <end position="1571"/>
    </location>
</feature>
<feature type="compositionally biased region" description="Polar residues" evidence="3">
    <location>
        <begin position="168"/>
        <end position="180"/>
    </location>
</feature>
<dbReference type="InterPro" id="IPR002048">
    <property type="entry name" value="EF_hand_dom"/>
</dbReference>
<evidence type="ECO:0000313" key="5">
    <source>
        <dbReference type="EMBL" id="KAG9321467.1"/>
    </source>
</evidence>
<dbReference type="GO" id="GO:0005509">
    <property type="term" value="F:calcium ion binding"/>
    <property type="evidence" value="ECO:0007669"/>
    <property type="project" value="InterPro"/>
</dbReference>
<evidence type="ECO:0000256" key="1">
    <source>
        <dbReference type="ARBA" id="ARBA00022723"/>
    </source>
</evidence>
<feature type="region of interest" description="Disordered" evidence="3">
    <location>
        <begin position="874"/>
        <end position="913"/>
    </location>
</feature>
<accession>A0A9P7ZZ99</accession>
<feature type="region of interest" description="Disordered" evidence="3">
    <location>
        <begin position="2010"/>
        <end position="2061"/>
    </location>
</feature>
<feature type="region of interest" description="Disordered" evidence="3">
    <location>
        <begin position="1831"/>
        <end position="1964"/>
    </location>
</feature>
<feature type="compositionally biased region" description="Polar residues" evidence="3">
    <location>
        <begin position="98"/>
        <end position="109"/>
    </location>
</feature>
<feature type="compositionally biased region" description="Polar residues" evidence="3">
    <location>
        <begin position="1220"/>
        <end position="1230"/>
    </location>
</feature>
<dbReference type="Gene3D" id="1.10.238.220">
    <property type="match status" value="1"/>
</dbReference>
<gene>
    <name evidence="5" type="ORF">KVV02_003594</name>
</gene>
<feature type="region of interest" description="Disordered" evidence="3">
    <location>
        <begin position="776"/>
        <end position="824"/>
    </location>
</feature>
<feature type="compositionally biased region" description="Polar residues" evidence="3">
    <location>
        <begin position="1535"/>
        <end position="1556"/>
    </location>
</feature>
<dbReference type="GO" id="GO:0000159">
    <property type="term" value="C:protein phosphatase type 2A complex"/>
    <property type="evidence" value="ECO:0007669"/>
    <property type="project" value="TreeGrafter"/>
</dbReference>
<feature type="region of interest" description="Disordered" evidence="3">
    <location>
        <begin position="613"/>
        <end position="720"/>
    </location>
</feature>
<feature type="compositionally biased region" description="Low complexity" evidence="3">
    <location>
        <begin position="1924"/>
        <end position="1939"/>
    </location>
</feature>
<feature type="compositionally biased region" description="Low complexity" evidence="3">
    <location>
        <begin position="301"/>
        <end position="322"/>
    </location>
</feature>
<feature type="domain" description="EF-hand" evidence="4">
    <location>
        <begin position="1707"/>
        <end position="1742"/>
    </location>
</feature>
<feature type="compositionally biased region" description="Polar residues" evidence="3">
    <location>
        <begin position="471"/>
        <end position="484"/>
    </location>
</feature>
<evidence type="ECO:0000256" key="3">
    <source>
        <dbReference type="SAM" id="MobiDB-lite"/>
    </source>
</evidence>
<feature type="region of interest" description="Disordered" evidence="3">
    <location>
        <begin position="273"/>
        <end position="575"/>
    </location>
</feature>
<feature type="compositionally biased region" description="Acidic residues" evidence="3">
    <location>
        <begin position="1873"/>
        <end position="1897"/>
    </location>
</feature>
<feature type="compositionally biased region" description="Acidic residues" evidence="3">
    <location>
        <begin position="2015"/>
        <end position="2046"/>
    </location>
</feature>
<feature type="region of interest" description="Disordered" evidence="3">
    <location>
        <begin position="1146"/>
        <end position="1235"/>
    </location>
</feature>
<dbReference type="PANTHER" id="PTHR14095">
    <property type="entry name" value="PHOSPHATASE 2A REGULATORY SUBUNIT-RELATED"/>
    <property type="match status" value="1"/>
</dbReference>
<organism evidence="5 6">
    <name type="scientific">Mortierella alpina</name>
    <name type="common">Oleaginous fungus</name>
    <name type="synonym">Mortierella renispora</name>
    <dbReference type="NCBI Taxonomy" id="64518"/>
    <lineage>
        <taxon>Eukaryota</taxon>
        <taxon>Fungi</taxon>
        <taxon>Fungi incertae sedis</taxon>
        <taxon>Mucoromycota</taxon>
        <taxon>Mortierellomycotina</taxon>
        <taxon>Mortierellomycetes</taxon>
        <taxon>Mortierellales</taxon>
        <taxon>Mortierellaceae</taxon>
        <taxon>Mortierella</taxon>
    </lineage>
</organism>
<feature type="compositionally biased region" description="Polar residues" evidence="3">
    <location>
        <begin position="411"/>
        <end position="420"/>
    </location>
</feature>
<reference evidence="5" key="1">
    <citation type="submission" date="2021-07" db="EMBL/GenBank/DDBJ databases">
        <title>Draft genome of Mortierella alpina, strain LL118, isolated from an aspen leaf litter sample.</title>
        <authorList>
            <person name="Yang S."/>
            <person name="Vinatzer B.A."/>
        </authorList>
    </citation>
    <scope>NUCLEOTIDE SEQUENCE</scope>
    <source>
        <strain evidence="5">LL118</strain>
    </source>
</reference>
<feature type="compositionally biased region" description="Low complexity" evidence="3">
    <location>
        <begin position="779"/>
        <end position="801"/>
    </location>
</feature>
<keyword evidence="2" id="KW-0106">Calcium</keyword>
<keyword evidence="1" id="KW-0479">Metal-binding</keyword>
<feature type="region of interest" description="Disordered" evidence="3">
    <location>
        <begin position="1012"/>
        <end position="1043"/>
    </location>
</feature>
<feature type="compositionally biased region" description="Basic residues" evidence="3">
    <location>
        <begin position="1940"/>
        <end position="1957"/>
    </location>
</feature>
<feature type="compositionally biased region" description="Low complexity" evidence="3">
    <location>
        <begin position="965"/>
        <end position="977"/>
    </location>
</feature>
<comment type="caution">
    <text evidence="5">The sequence shown here is derived from an EMBL/GenBank/DDBJ whole genome shotgun (WGS) entry which is preliminary data.</text>
</comment>
<feature type="region of interest" description="Disordered" evidence="3">
    <location>
        <begin position="959"/>
        <end position="997"/>
    </location>
</feature>
<feature type="compositionally biased region" description="Low complexity" evidence="3">
    <location>
        <begin position="1149"/>
        <end position="1165"/>
    </location>
</feature>
<feature type="compositionally biased region" description="Basic and acidic residues" evidence="3">
    <location>
        <begin position="1523"/>
        <end position="1534"/>
    </location>
</feature>
<proteinExistence type="predicted"/>
<feature type="compositionally biased region" description="Basic residues" evidence="3">
    <location>
        <begin position="647"/>
        <end position="659"/>
    </location>
</feature>
<feature type="compositionally biased region" description="Low complexity" evidence="3">
    <location>
        <begin position="501"/>
        <end position="534"/>
    </location>
</feature>
<feature type="region of interest" description="Disordered" evidence="3">
    <location>
        <begin position="1"/>
        <end position="229"/>
    </location>
</feature>
<feature type="compositionally biased region" description="Polar residues" evidence="3">
    <location>
        <begin position="535"/>
        <end position="551"/>
    </location>
</feature>
<dbReference type="Proteomes" id="UP000717515">
    <property type="component" value="Unassembled WGS sequence"/>
</dbReference>